<accession>A0A1W1BGF6</accession>
<dbReference type="AlphaFoldDB" id="A0A1W1BGF6"/>
<dbReference type="Gene3D" id="1.10.150.240">
    <property type="entry name" value="Putative phosphatase, domain 2"/>
    <property type="match status" value="1"/>
</dbReference>
<keyword evidence="1" id="KW-0378">Hydrolase</keyword>
<dbReference type="EMBL" id="FPHK01000001">
    <property type="protein sequence ID" value="SFV52575.1"/>
    <property type="molecule type" value="Genomic_DNA"/>
</dbReference>
<dbReference type="InterPro" id="IPR023198">
    <property type="entry name" value="PGP-like_dom2"/>
</dbReference>
<dbReference type="PANTHER" id="PTHR43434:SF1">
    <property type="entry name" value="PHOSPHOGLYCOLATE PHOSPHATASE"/>
    <property type="match status" value="1"/>
</dbReference>
<dbReference type="GO" id="GO:0008967">
    <property type="term" value="F:phosphoglycolate phosphatase activity"/>
    <property type="evidence" value="ECO:0007669"/>
    <property type="project" value="UniProtKB-EC"/>
</dbReference>
<dbReference type="InterPro" id="IPR041492">
    <property type="entry name" value="HAD_2"/>
</dbReference>
<dbReference type="EC" id="3.1.3.18" evidence="1"/>
<reference evidence="1" key="1">
    <citation type="submission" date="2016-10" db="EMBL/GenBank/DDBJ databases">
        <authorList>
            <person name="de Groot N.N."/>
        </authorList>
    </citation>
    <scope>NUCLEOTIDE SEQUENCE</scope>
</reference>
<name>A0A1W1BGF6_9ZZZZ</name>
<dbReference type="InterPro" id="IPR036412">
    <property type="entry name" value="HAD-like_sf"/>
</dbReference>
<dbReference type="Pfam" id="PF13419">
    <property type="entry name" value="HAD_2"/>
    <property type="match status" value="1"/>
</dbReference>
<evidence type="ECO:0000313" key="1">
    <source>
        <dbReference type="EMBL" id="SFV52575.1"/>
    </source>
</evidence>
<dbReference type="Gene3D" id="3.40.50.1000">
    <property type="entry name" value="HAD superfamily/HAD-like"/>
    <property type="match status" value="1"/>
</dbReference>
<dbReference type="SUPFAM" id="SSF56784">
    <property type="entry name" value="HAD-like"/>
    <property type="match status" value="1"/>
</dbReference>
<dbReference type="InterPro" id="IPR023214">
    <property type="entry name" value="HAD_sf"/>
</dbReference>
<dbReference type="SFLD" id="SFLDG01129">
    <property type="entry name" value="C1.5:_HAD__Beta-PGM__Phosphata"/>
    <property type="match status" value="1"/>
</dbReference>
<dbReference type="GO" id="GO:0005829">
    <property type="term" value="C:cytosol"/>
    <property type="evidence" value="ECO:0007669"/>
    <property type="project" value="TreeGrafter"/>
</dbReference>
<gene>
    <name evidence="1" type="ORF">MNB_SM-6-978</name>
</gene>
<dbReference type="PANTHER" id="PTHR43434">
    <property type="entry name" value="PHOSPHOGLYCOLATE PHOSPHATASE"/>
    <property type="match status" value="1"/>
</dbReference>
<dbReference type="GO" id="GO:0006281">
    <property type="term" value="P:DNA repair"/>
    <property type="evidence" value="ECO:0007669"/>
    <property type="project" value="TreeGrafter"/>
</dbReference>
<protein>
    <submittedName>
        <fullName evidence="1">Phosphoglycolate phosphatase</fullName>
        <ecNumber evidence="1">3.1.3.18</ecNumber>
    </submittedName>
</protein>
<dbReference type="SFLD" id="SFLDS00003">
    <property type="entry name" value="Haloacid_Dehalogenase"/>
    <property type="match status" value="1"/>
</dbReference>
<organism evidence="1">
    <name type="scientific">hydrothermal vent metagenome</name>
    <dbReference type="NCBI Taxonomy" id="652676"/>
    <lineage>
        <taxon>unclassified sequences</taxon>
        <taxon>metagenomes</taxon>
        <taxon>ecological metagenomes</taxon>
    </lineage>
</organism>
<proteinExistence type="predicted"/>
<dbReference type="InterPro" id="IPR050155">
    <property type="entry name" value="HAD-like_hydrolase_sf"/>
</dbReference>
<sequence>MILLFDLDGTLIDSTEAILESFHYAFDFYNYKHPDDVSIKALIGHPLDYMFAHLGVEEERVWDFVAVYKEHYREISTQKTVLLPHAREAVELASSFAVLGIVTTKTGKYSQILMEHFGLMDKFDVLIGREHVEHPKPHAEPIVKALEAFDTQDKEVWMIGDTQMDLLSAKAAGVKALAVLSGYESCDTLKRFTNVIFNDTYEAVKWLKSRKLSHN</sequence>